<dbReference type="InterPro" id="IPR008308">
    <property type="entry name" value="YpbB-like"/>
</dbReference>
<reference evidence="2 3" key="1">
    <citation type="submission" date="2020-08" db="EMBL/GenBank/DDBJ databases">
        <title>Genomic Encyclopedia of Type Strains, Phase IV (KMG-IV): sequencing the most valuable type-strain genomes for metagenomic binning, comparative biology and taxonomic classification.</title>
        <authorList>
            <person name="Goeker M."/>
        </authorList>
    </citation>
    <scope>NUCLEOTIDE SEQUENCE [LARGE SCALE GENOMIC DNA]</scope>
    <source>
        <strain evidence="2 3">DSM 5391</strain>
    </source>
</reference>
<gene>
    <name evidence="2" type="ORF">HNR53_001345</name>
</gene>
<dbReference type="EMBL" id="JACHGK010000003">
    <property type="protein sequence ID" value="MBB6444736.1"/>
    <property type="molecule type" value="Genomic_DNA"/>
</dbReference>
<dbReference type="AlphaFoldDB" id="A0A7X0HQ88"/>
<dbReference type="PIRSF" id="PIRSF021350">
    <property type="entry name" value="UCP021350"/>
    <property type="match status" value="1"/>
</dbReference>
<feature type="domain" description="Helicase Helix-turn-helix" evidence="1">
    <location>
        <begin position="279"/>
        <end position="366"/>
    </location>
</feature>
<protein>
    <submittedName>
        <fullName evidence="2">Uncharacterized protein YpbB</fullName>
    </submittedName>
</protein>
<sequence length="373" mass="43368">MYIIIAYLFFPNYPVKAEDKMVIMMNVSFRQIILLYCLQKLNGERTIYSIYHLLQGKKSSQTIQDAHLFQLSAFFHTDTNITRQQIADHAHELKRNSLIAETLDQHFILTAEGERVLKRGLSISPVPSYLNGWKYGRAGLLLWERLSLAVQVLSHLQHRETKYIPVQRRPETLLWVKEFVQTYGLNRKDLSENLYTELTSLLESGLNIDPNLLVVRLSGCGRIGLTEIQAAQEMKMDPVHYHYQFLNIIHYLALRIEEDHFPIMSAFLERETDILLTKSTEKTYTLLKDGHSLDDIIHIRRLKPSTIEDHIVELALNIPQFSIAEYVNAKKQRQIKEAIKAANTKQLREIRKYAPEASYFEIRIVLAKFGDNS</sequence>
<evidence type="ECO:0000313" key="3">
    <source>
        <dbReference type="Proteomes" id="UP000531594"/>
    </source>
</evidence>
<proteinExistence type="predicted"/>
<dbReference type="InterPro" id="IPR029491">
    <property type="entry name" value="Helicase_HTH"/>
</dbReference>
<accession>A0A7X0HQ88</accession>
<organism evidence="2 3">
    <name type="scientific">Bacillus benzoevorans</name>
    <dbReference type="NCBI Taxonomy" id="1456"/>
    <lineage>
        <taxon>Bacteria</taxon>
        <taxon>Bacillati</taxon>
        <taxon>Bacillota</taxon>
        <taxon>Bacilli</taxon>
        <taxon>Bacillales</taxon>
        <taxon>Bacillaceae</taxon>
        <taxon>Bacillus</taxon>
    </lineage>
</organism>
<dbReference type="Pfam" id="PF14493">
    <property type="entry name" value="HTH_40"/>
    <property type="match status" value="1"/>
</dbReference>
<dbReference type="Proteomes" id="UP000531594">
    <property type="component" value="Unassembled WGS sequence"/>
</dbReference>
<evidence type="ECO:0000313" key="2">
    <source>
        <dbReference type="EMBL" id="MBB6444736.1"/>
    </source>
</evidence>
<evidence type="ECO:0000259" key="1">
    <source>
        <dbReference type="Pfam" id="PF14493"/>
    </source>
</evidence>
<name>A0A7X0HQ88_9BACI</name>
<comment type="caution">
    <text evidence="2">The sequence shown here is derived from an EMBL/GenBank/DDBJ whole genome shotgun (WGS) entry which is preliminary data.</text>
</comment>
<keyword evidence="3" id="KW-1185">Reference proteome</keyword>